<dbReference type="InterPro" id="IPR005135">
    <property type="entry name" value="Endo/exonuclease/phosphatase"/>
</dbReference>
<dbReference type="Pfam" id="PF03372">
    <property type="entry name" value="Exo_endo_phos"/>
    <property type="match status" value="1"/>
</dbReference>
<dbReference type="AlphaFoldDB" id="A0AAP2G523"/>
<evidence type="ECO:0000256" key="1">
    <source>
        <dbReference type="SAM" id="Phobius"/>
    </source>
</evidence>
<evidence type="ECO:0000313" key="3">
    <source>
        <dbReference type="EMBL" id="MBS9524078.1"/>
    </source>
</evidence>
<name>A0AAP2G523_9BACT</name>
<gene>
    <name evidence="3" type="ORF">KI659_08635</name>
</gene>
<reference evidence="3 4" key="1">
    <citation type="submission" date="2021-05" db="EMBL/GenBank/DDBJ databases">
        <authorList>
            <person name="Zhang Z.D."/>
            <person name="Osman G."/>
        </authorList>
    </citation>
    <scope>NUCLEOTIDE SEQUENCE [LARGE SCALE GENOMIC DNA]</scope>
    <source>
        <strain evidence="3 4">KCTC 32217</strain>
    </source>
</reference>
<accession>A0AAP2G523</accession>
<proteinExistence type="predicted"/>
<keyword evidence="1" id="KW-0472">Membrane</keyword>
<evidence type="ECO:0000313" key="4">
    <source>
        <dbReference type="Proteomes" id="UP001319104"/>
    </source>
</evidence>
<feature type="transmembrane region" description="Helical" evidence="1">
    <location>
        <begin position="60"/>
        <end position="79"/>
    </location>
</feature>
<dbReference type="Gene3D" id="3.60.10.10">
    <property type="entry name" value="Endonuclease/exonuclease/phosphatase"/>
    <property type="match status" value="1"/>
</dbReference>
<dbReference type="RefSeq" id="WP_213944929.1">
    <property type="nucleotide sequence ID" value="NZ_JAHCMY010000003.1"/>
</dbReference>
<dbReference type="SUPFAM" id="SSF56219">
    <property type="entry name" value="DNase I-like"/>
    <property type="match status" value="1"/>
</dbReference>
<dbReference type="GO" id="GO:0004519">
    <property type="term" value="F:endonuclease activity"/>
    <property type="evidence" value="ECO:0007669"/>
    <property type="project" value="UniProtKB-KW"/>
</dbReference>
<keyword evidence="1" id="KW-0812">Transmembrane</keyword>
<dbReference type="InterPro" id="IPR036691">
    <property type="entry name" value="Endo/exonu/phosph_ase_sf"/>
</dbReference>
<keyword evidence="3" id="KW-0255">Endonuclease</keyword>
<dbReference type="EMBL" id="JAHCMY010000003">
    <property type="protein sequence ID" value="MBS9524078.1"/>
    <property type="molecule type" value="Genomic_DNA"/>
</dbReference>
<evidence type="ECO:0000259" key="2">
    <source>
        <dbReference type="Pfam" id="PF03372"/>
    </source>
</evidence>
<feature type="transmembrane region" description="Helical" evidence="1">
    <location>
        <begin position="35"/>
        <end position="53"/>
    </location>
</feature>
<feature type="domain" description="Endonuclease/exonuclease/phosphatase" evidence="2">
    <location>
        <begin position="106"/>
        <end position="309"/>
    </location>
</feature>
<keyword evidence="3" id="KW-0378">Hydrolase</keyword>
<keyword evidence="4" id="KW-1185">Reference proteome</keyword>
<protein>
    <submittedName>
        <fullName evidence="3">Endonuclease/exonuclease/phosphatase family protein</fullName>
    </submittedName>
</protein>
<sequence>MRIVTYILIFVAVITTALPLIQTTHWWIRIFDYPRAQIAVIAILAQALTFVYFRHDMVKFLGISVFLLAAIAYQGRLMIKYTPIYPVQAPGAFEPVEENTFSILMYNVRLTNDRYADFLNLARERDPDIILLTEPDQAWVDAVEGLDQDYPHHIKHPLDNTYGMILYSRLGLEDTELNFLVKDSIPSIFTKVKLPSGVLVNLHCLHPEPPKPGTPTYERDTEILIISDRVIQDESPTVIAGDLNDVAWSRTSELFQKRTYMLDPREGRGLFSTYNTFVPLFRYPLDHFFYSKHFNLVNFERLPHIGSDHFPIKMTVEYVPLEERFDKSK</sequence>
<keyword evidence="3" id="KW-0540">Nuclease</keyword>
<dbReference type="Proteomes" id="UP001319104">
    <property type="component" value="Unassembled WGS sequence"/>
</dbReference>
<organism evidence="3 4">
    <name type="scientific">Litoribacter ruber</name>
    <dbReference type="NCBI Taxonomy" id="702568"/>
    <lineage>
        <taxon>Bacteria</taxon>
        <taxon>Pseudomonadati</taxon>
        <taxon>Bacteroidota</taxon>
        <taxon>Cytophagia</taxon>
        <taxon>Cytophagales</taxon>
        <taxon>Cyclobacteriaceae</taxon>
        <taxon>Litoribacter</taxon>
    </lineage>
</organism>
<comment type="caution">
    <text evidence="3">The sequence shown here is derived from an EMBL/GenBank/DDBJ whole genome shotgun (WGS) entry which is preliminary data.</text>
</comment>
<keyword evidence="1" id="KW-1133">Transmembrane helix</keyword>